<name>A0A090L379_STRRB</name>
<proteinExistence type="predicted"/>
<reference evidence="1 2" key="1">
    <citation type="submission" date="2014-09" db="EMBL/GenBank/DDBJ databases">
        <authorList>
            <person name="Martin A.A."/>
        </authorList>
    </citation>
    <scope>NUCLEOTIDE SEQUENCE</scope>
    <source>
        <strain evidence="2">ED321</strain>
        <strain evidence="1">ED321 Heterogonic</strain>
    </source>
</reference>
<dbReference type="WormBase" id="SRAE_1000084700">
    <property type="protein sequence ID" value="SRP00669"/>
    <property type="gene ID" value="WBGene00257447"/>
</dbReference>
<accession>A0A090L379</accession>
<dbReference type="RefSeq" id="XP_024501779.1">
    <property type="nucleotide sequence ID" value="XM_024647731.1"/>
</dbReference>
<dbReference type="GeneID" id="36374942"/>
<gene>
    <name evidence="1 3 4" type="ORF">SRAE_1000084700</name>
</gene>
<evidence type="ECO:0000313" key="2">
    <source>
        <dbReference type="Proteomes" id="UP000035682"/>
    </source>
</evidence>
<dbReference type="Proteomes" id="UP000035682">
    <property type="component" value="Unplaced"/>
</dbReference>
<evidence type="ECO:0000313" key="4">
    <source>
        <dbReference type="WormBase" id="SRAE_1000084700"/>
    </source>
</evidence>
<evidence type="ECO:0000313" key="3">
    <source>
        <dbReference type="WBParaSite" id="SRAE_1000084700.1"/>
    </source>
</evidence>
<dbReference type="AlphaFoldDB" id="A0A090L379"/>
<dbReference type="CTD" id="36374942"/>
<sequence length="453" mass="52713">MEQKVGIEELIMMLAPDAANEKCLREKKKEKVNQIKDTKEKKKEDDYDYIFINDEESVKPGVLDEGNRNKVIINSIKKSKMINKNEVMKVGERDYFDLERKDNTKGKNEVNKMRTMLIKDNTHESKLYQNLDAIDINITEKGINNENIIEKTKKDQIFDINDKNESIKTKTKHIEDILEEKDKIDGDNNKNKKKVVDDEKVCIAEKTQKIEITKDNYNTSAKRIKNLKIEDIKKKQISDKKEDDEKKINKTKTKCLDKEIVKDVKVVEKTSKQKETKKDKKRKVNCNVPLATKTENSVLKKIQTNVKNDTNINKQEPSKKLSETNKVKTILVETTKKKERTNEVNETKKKVSDKKDKSSIIFKRNKEKSREFLRRKSKSNFEITCLNVQRQKKSTNPKNTCSTVENIKISIETKTINNEDKNKLDNTIKLTMSTPNILPVKSTKPKTSTIKKT</sequence>
<dbReference type="EMBL" id="LN609528">
    <property type="protein sequence ID" value="CEF62577.1"/>
    <property type="molecule type" value="Genomic_DNA"/>
</dbReference>
<organism evidence="1">
    <name type="scientific">Strongyloides ratti</name>
    <name type="common">Parasitic roundworm</name>
    <dbReference type="NCBI Taxonomy" id="34506"/>
    <lineage>
        <taxon>Eukaryota</taxon>
        <taxon>Metazoa</taxon>
        <taxon>Ecdysozoa</taxon>
        <taxon>Nematoda</taxon>
        <taxon>Chromadorea</taxon>
        <taxon>Rhabditida</taxon>
        <taxon>Tylenchina</taxon>
        <taxon>Panagrolaimomorpha</taxon>
        <taxon>Strongyloidoidea</taxon>
        <taxon>Strongyloididae</taxon>
        <taxon>Strongyloides</taxon>
    </lineage>
</organism>
<dbReference type="WBParaSite" id="SRAE_1000084700.1">
    <property type="protein sequence ID" value="SRAE_1000084700.1"/>
    <property type="gene ID" value="WBGene00257447"/>
</dbReference>
<evidence type="ECO:0000313" key="1">
    <source>
        <dbReference type="EMBL" id="CEF62577.1"/>
    </source>
</evidence>
<reference evidence="3" key="2">
    <citation type="submission" date="2020-12" db="UniProtKB">
        <authorList>
            <consortium name="WormBaseParasite"/>
        </authorList>
    </citation>
    <scope>IDENTIFICATION</scope>
</reference>
<protein>
    <submittedName>
        <fullName evidence="1 3">Uncharacterized protein</fullName>
    </submittedName>
</protein>
<keyword evidence="2" id="KW-1185">Reference proteome</keyword>